<sequence>MMGERRIIQRENHKNAEYSVSEHVENPSFCPTARAHTGRCCPLRRLIIHDRK</sequence>
<proteinExistence type="predicted"/>
<reference evidence="2" key="1">
    <citation type="submission" date="2016-08" db="EMBL/GenBank/DDBJ databases">
        <authorList>
            <person name="Varghese N."/>
            <person name="Submissions Spin"/>
        </authorList>
    </citation>
    <scope>NUCLEOTIDE SEQUENCE [LARGE SCALE GENOMIC DNA]</scope>
    <source>
        <strain evidence="2">REICA_142</strain>
    </source>
</reference>
<evidence type="ECO:0000313" key="1">
    <source>
        <dbReference type="EMBL" id="SCC65093.1"/>
    </source>
</evidence>
<dbReference type="AlphaFoldDB" id="A0A1C4GAZ7"/>
<name>A0A1C4GAZ7_9ENTR</name>
<keyword evidence="2" id="KW-1185">Reference proteome</keyword>
<gene>
    <name evidence="1" type="ORF">GA0061070_10599</name>
</gene>
<dbReference type="Proteomes" id="UP000198515">
    <property type="component" value="Unassembled WGS sequence"/>
</dbReference>
<protein>
    <submittedName>
        <fullName evidence="1">Uncharacterized protein</fullName>
    </submittedName>
</protein>
<dbReference type="EMBL" id="FMBC01000059">
    <property type="protein sequence ID" value="SCC65093.1"/>
    <property type="molecule type" value="Genomic_DNA"/>
</dbReference>
<accession>A0A1C4GAZ7</accession>
<organism evidence="1 2">
    <name type="scientific">Kosakonia oryziphila</name>
    <dbReference type="NCBI Taxonomy" id="1005667"/>
    <lineage>
        <taxon>Bacteria</taxon>
        <taxon>Pseudomonadati</taxon>
        <taxon>Pseudomonadota</taxon>
        <taxon>Gammaproteobacteria</taxon>
        <taxon>Enterobacterales</taxon>
        <taxon>Enterobacteriaceae</taxon>
        <taxon>Kosakonia</taxon>
    </lineage>
</organism>
<evidence type="ECO:0000313" key="2">
    <source>
        <dbReference type="Proteomes" id="UP000198515"/>
    </source>
</evidence>